<evidence type="ECO:0000256" key="1">
    <source>
        <dbReference type="ARBA" id="ARBA00018672"/>
    </source>
</evidence>
<evidence type="ECO:0000313" key="5">
    <source>
        <dbReference type="EMBL" id="KYH30348.1"/>
    </source>
</evidence>
<proteinExistence type="predicted"/>
<dbReference type="Gene3D" id="3.40.50.2300">
    <property type="match status" value="1"/>
</dbReference>
<gene>
    <name evidence="5" type="primary">cheY_2</name>
    <name evidence="5" type="ORF">CLCOL_02940</name>
</gene>
<evidence type="ECO:0000256" key="3">
    <source>
        <dbReference type="PROSITE-ProRule" id="PRU00169"/>
    </source>
</evidence>
<feature type="domain" description="Response regulatory" evidence="4">
    <location>
        <begin position="2"/>
        <end position="117"/>
    </location>
</feature>
<comment type="caution">
    <text evidence="5">The sequence shown here is derived from an EMBL/GenBank/DDBJ whole genome shotgun (WGS) entry which is preliminary data.</text>
</comment>
<dbReference type="AlphaFoldDB" id="A0A151ARS5"/>
<dbReference type="PROSITE" id="PS50110">
    <property type="entry name" value="RESPONSE_REGULATORY"/>
    <property type="match status" value="1"/>
</dbReference>
<dbReference type="GO" id="GO:0000160">
    <property type="term" value="P:phosphorelay signal transduction system"/>
    <property type="evidence" value="ECO:0007669"/>
    <property type="project" value="InterPro"/>
</dbReference>
<dbReference type="Pfam" id="PF00072">
    <property type="entry name" value="Response_reg"/>
    <property type="match status" value="1"/>
</dbReference>
<reference evidence="5 6" key="1">
    <citation type="submission" date="2016-02" db="EMBL/GenBank/DDBJ databases">
        <title>Genome sequence of Clostridium colicanis DSM 13634.</title>
        <authorList>
            <person name="Poehlein A."/>
            <person name="Daniel R."/>
        </authorList>
    </citation>
    <scope>NUCLEOTIDE SEQUENCE [LARGE SCALE GENOMIC DNA]</scope>
    <source>
        <strain evidence="5 6">DSM 13634</strain>
    </source>
</reference>
<keyword evidence="6" id="KW-1185">Reference proteome</keyword>
<organism evidence="5 6">
    <name type="scientific">Clostridium colicanis DSM 13634</name>
    <dbReference type="NCBI Taxonomy" id="1121305"/>
    <lineage>
        <taxon>Bacteria</taxon>
        <taxon>Bacillati</taxon>
        <taxon>Bacillota</taxon>
        <taxon>Clostridia</taxon>
        <taxon>Eubacteriales</taxon>
        <taxon>Clostridiaceae</taxon>
        <taxon>Clostridium</taxon>
    </lineage>
</organism>
<dbReference type="InterPro" id="IPR001789">
    <property type="entry name" value="Sig_transdc_resp-reg_receiver"/>
</dbReference>
<name>A0A151ARS5_9CLOT</name>
<dbReference type="InterPro" id="IPR052048">
    <property type="entry name" value="ST_Response_Regulator"/>
</dbReference>
<dbReference type="SUPFAM" id="SSF52172">
    <property type="entry name" value="CheY-like"/>
    <property type="match status" value="1"/>
</dbReference>
<accession>A0A151ARS5</accession>
<protein>
    <recommendedName>
        <fullName evidence="1">Stage 0 sporulation protein A homolog</fullName>
    </recommendedName>
</protein>
<evidence type="ECO:0000313" key="6">
    <source>
        <dbReference type="Proteomes" id="UP000075374"/>
    </source>
</evidence>
<evidence type="ECO:0000259" key="4">
    <source>
        <dbReference type="PROSITE" id="PS50110"/>
    </source>
</evidence>
<dbReference type="SMART" id="SM00448">
    <property type="entry name" value="REC"/>
    <property type="match status" value="1"/>
</dbReference>
<dbReference type="Proteomes" id="UP000075374">
    <property type="component" value="Unassembled WGS sequence"/>
</dbReference>
<dbReference type="EMBL" id="LTBB01000001">
    <property type="protein sequence ID" value="KYH30348.1"/>
    <property type="molecule type" value="Genomic_DNA"/>
</dbReference>
<comment type="function">
    <text evidence="2">May play the central regulatory role in sporulation. It may be an element of the effector pathway responsible for the activation of sporulation genes in response to nutritional stress. Spo0A may act in concert with spo0H (a sigma factor) to control the expression of some genes that are critical to the sporulation process.</text>
</comment>
<dbReference type="RefSeq" id="WP_061857226.1">
    <property type="nucleotide sequence ID" value="NZ_LTBB01000001.1"/>
</dbReference>
<dbReference type="STRING" id="1121305.CLCOL_02940"/>
<dbReference type="InterPro" id="IPR011006">
    <property type="entry name" value="CheY-like_superfamily"/>
</dbReference>
<sequence length="120" mass="13409">MKVLVVDDSQFMRLNIINYLNKNNIDVAGQASNGNEAIKLYKELKPDMVTMDITMPDMNGIEAVKEIIKIDPDAKIIMCSAMGQQGMVIESIKAGAKGFLIKPLNEEKMIMEINKIMMSK</sequence>
<dbReference type="PANTHER" id="PTHR43228:SF1">
    <property type="entry name" value="TWO-COMPONENT RESPONSE REGULATOR ARR22"/>
    <property type="match status" value="1"/>
</dbReference>
<feature type="modified residue" description="4-aspartylphosphate" evidence="3">
    <location>
        <position position="52"/>
    </location>
</feature>
<evidence type="ECO:0000256" key="2">
    <source>
        <dbReference type="ARBA" id="ARBA00024867"/>
    </source>
</evidence>
<keyword evidence="3" id="KW-0597">Phosphoprotein</keyword>
<dbReference type="PANTHER" id="PTHR43228">
    <property type="entry name" value="TWO-COMPONENT RESPONSE REGULATOR"/>
    <property type="match status" value="1"/>
</dbReference>
<dbReference type="PATRIC" id="fig|1121305.3.peg.293"/>